<dbReference type="PRINTS" id="PR00415">
    <property type="entry name" value="ACONITASE"/>
</dbReference>
<dbReference type="AlphaFoldDB" id="A0A510HJC6"/>
<dbReference type="InterPro" id="IPR036008">
    <property type="entry name" value="Aconitase_4Fe-4S_dom"/>
</dbReference>
<dbReference type="PANTHER" id="PTHR43160">
    <property type="entry name" value="ACONITATE HYDRATASE B"/>
    <property type="match status" value="1"/>
</dbReference>
<dbReference type="GO" id="GO:0006099">
    <property type="term" value="P:tricarboxylic acid cycle"/>
    <property type="evidence" value="ECO:0007669"/>
    <property type="project" value="TreeGrafter"/>
</dbReference>
<dbReference type="Pfam" id="PF00694">
    <property type="entry name" value="Aconitase_C"/>
    <property type="match status" value="1"/>
</dbReference>
<dbReference type="GO" id="GO:0046872">
    <property type="term" value="F:metal ion binding"/>
    <property type="evidence" value="ECO:0007669"/>
    <property type="project" value="UniProtKB-KW"/>
</dbReference>
<dbReference type="SUPFAM" id="SSF52016">
    <property type="entry name" value="LeuD/IlvD-like"/>
    <property type="match status" value="1"/>
</dbReference>
<dbReference type="CDD" id="cd01585">
    <property type="entry name" value="AcnA_Bact"/>
    <property type="match status" value="1"/>
</dbReference>
<protein>
    <submittedName>
        <fullName evidence="7">Aconitate hydratase</fullName>
    </submittedName>
</protein>
<dbReference type="RefSeq" id="WP_143528135.1">
    <property type="nucleotide sequence ID" value="NZ_AP019791.1"/>
</dbReference>
<evidence type="ECO:0000259" key="5">
    <source>
        <dbReference type="Pfam" id="PF00330"/>
    </source>
</evidence>
<dbReference type="GO" id="GO:0003994">
    <property type="term" value="F:aconitate hydratase activity"/>
    <property type="evidence" value="ECO:0007669"/>
    <property type="project" value="TreeGrafter"/>
</dbReference>
<evidence type="ECO:0000313" key="7">
    <source>
        <dbReference type="EMBL" id="BBL80109.1"/>
    </source>
</evidence>
<dbReference type="SUPFAM" id="SSF53732">
    <property type="entry name" value="Aconitase iron-sulfur domain"/>
    <property type="match status" value="1"/>
</dbReference>
<evidence type="ECO:0000256" key="2">
    <source>
        <dbReference type="ARBA" id="ARBA00023004"/>
    </source>
</evidence>
<dbReference type="GO" id="GO:0005829">
    <property type="term" value="C:cytosol"/>
    <property type="evidence" value="ECO:0007669"/>
    <property type="project" value="TreeGrafter"/>
</dbReference>
<dbReference type="InterPro" id="IPR001030">
    <property type="entry name" value="Acoase/IPM_deHydtase_lsu_aba"/>
</dbReference>
<dbReference type="EMBL" id="AP019791">
    <property type="protein sequence ID" value="BBL80109.1"/>
    <property type="molecule type" value="Genomic_DNA"/>
</dbReference>
<evidence type="ECO:0000256" key="3">
    <source>
        <dbReference type="ARBA" id="ARBA00023014"/>
    </source>
</evidence>
<dbReference type="NCBIfam" id="NF005558">
    <property type="entry name" value="PRK07229.1"/>
    <property type="match status" value="1"/>
</dbReference>
<evidence type="ECO:0000259" key="6">
    <source>
        <dbReference type="Pfam" id="PF00694"/>
    </source>
</evidence>
<keyword evidence="3" id="KW-0411">Iron-sulfur</keyword>
<proteinExistence type="predicted"/>
<dbReference type="CDD" id="cd01579">
    <property type="entry name" value="AcnA_Bact_Swivel"/>
    <property type="match status" value="1"/>
</dbReference>
<reference evidence="7" key="1">
    <citation type="journal article" date="2019" name="Microbiol. Resour. Announc.">
        <title>Complete Genome Sequence of Rubrobacter xylanophilus Strain AA3-22, Isolated from Arima Onsen in Japan.</title>
        <authorList>
            <person name="Tomariguchi N."/>
            <person name="Miyazaki K."/>
        </authorList>
    </citation>
    <scope>NUCLEOTIDE SEQUENCE [LARGE SCALE GENOMIC DNA]</scope>
    <source>
        <strain evidence="7">AA3-22</strain>
    </source>
</reference>
<dbReference type="InterPro" id="IPR015931">
    <property type="entry name" value="Acnase/IPM_dHydase_lsu_aba_1/3"/>
</dbReference>
<dbReference type="OrthoDB" id="9764318at2"/>
<name>A0A510HJC6_9ACTN</name>
<dbReference type="Proteomes" id="UP000318065">
    <property type="component" value="Chromosome"/>
</dbReference>
<dbReference type="Gene3D" id="3.20.19.10">
    <property type="entry name" value="Aconitase, domain 4"/>
    <property type="match status" value="1"/>
</dbReference>
<organism evidence="7 8">
    <name type="scientific">Rubrobacter xylanophilus</name>
    <dbReference type="NCBI Taxonomy" id="49319"/>
    <lineage>
        <taxon>Bacteria</taxon>
        <taxon>Bacillati</taxon>
        <taxon>Actinomycetota</taxon>
        <taxon>Rubrobacteria</taxon>
        <taxon>Rubrobacterales</taxon>
        <taxon>Rubrobacteraceae</taxon>
        <taxon>Rubrobacter</taxon>
    </lineage>
</organism>
<keyword evidence="8" id="KW-1185">Reference proteome</keyword>
<dbReference type="PANTHER" id="PTHR43160:SF3">
    <property type="entry name" value="ACONITATE HYDRATASE, MITOCHONDRIAL"/>
    <property type="match status" value="1"/>
</dbReference>
<feature type="domain" description="Aconitase A/isopropylmalate dehydratase small subunit swivel" evidence="6">
    <location>
        <begin position="521"/>
        <end position="578"/>
    </location>
</feature>
<sequence>MADNLVAKIFKEHMVGGSLEPGEEVALRIDQTLLQDATGTMACLQFERMGVDRVRVPFAVQYVDHNIIQLDHKNPDDHRFLQAFAAKYGIHFSRPGNGICHYLHVERFARPGATLIGADSHTTSSGALGSIAIGAGGLDVALVMAGQPFQTPAPKVVGVELTGRLSDWVTPKDVILELLRRRGVRGGLNRIFEFYGEGVKTIDVTGRTTICNMIAELGATTGIFPSDERTREWLEAQQRPDDFVELAADEGASYDEHEHIALDELEPLIARPHSPGNVVKVEEVAGTKVAQVCIGSSVNSGFDDLAVAAAVLRGKVVHPDLVMTVTPGSRQILDSIARTGVYSDLVLAGARMLEPVCGPCVGMGQAPPSDSVSVRTFNRNFPGRSGTMNDQVYLTTPTVAAATALRGVITDPRELGEYPELPEAPANPEVDDRQILAPAPPEEARGIEIPRGPNIKPPPEAPELPDSLTCTVTIVVEDDISTGDLAPDGVEVMAYRSNIPEIAKYTFRRFDPDYHEKAQRMAPGFIVGGHNYGQGSSREHAALAPLHLGIRAVIAKSFARIHRRNLLSQGILPLRFKDEDDYERFEQGQKWELPEIRERLERGDEEVPLRSESGEEITLLAEFSPREREILLAGGVLRMLRREGEGQPEGAERVSGEAER</sequence>
<dbReference type="NCBIfam" id="TIGR01342">
    <property type="entry name" value="acon_putative"/>
    <property type="match status" value="1"/>
</dbReference>
<evidence type="ECO:0000256" key="1">
    <source>
        <dbReference type="ARBA" id="ARBA00022723"/>
    </source>
</evidence>
<dbReference type="Pfam" id="PF00330">
    <property type="entry name" value="Aconitase"/>
    <property type="match status" value="1"/>
</dbReference>
<evidence type="ECO:0000256" key="4">
    <source>
        <dbReference type="SAM" id="MobiDB-lite"/>
    </source>
</evidence>
<dbReference type="InterPro" id="IPR050926">
    <property type="entry name" value="Aconitase/IPM_isomerase"/>
</dbReference>
<evidence type="ECO:0000313" key="8">
    <source>
        <dbReference type="Proteomes" id="UP000318065"/>
    </source>
</evidence>
<dbReference type="InterPro" id="IPR006250">
    <property type="entry name" value="Aconitase_put"/>
</dbReference>
<dbReference type="Gene3D" id="3.30.499.10">
    <property type="entry name" value="Aconitase, domain 3"/>
    <property type="match status" value="2"/>
</dbReference>
<gene>
    <name evidence="7" type="ORF">RxyAA322_19630</name>
</gene>
<dbReference type="GO" id="GO:0051539">
    <property type="term" value="F:4 iron, 4 sulfur cluster binding"/>
    <property type="evidence" value="ECO:0007669"/>
    <property type="project" value="TreeGrafter"/>
</dbReference>
<accession>A0A510HJC6</accession>
<dbReference type="InterPro" id="IPR015928">
    <property type="entry name" value="Aconitase/3IPM_dehydase_swvl"/>
</dbReference>
<feature type="domain" description="Aconitase/3-isopropylmalate dehydratase large subunit alpha/beta/alpha" evidence="5">
    <location>
        <begin position="8"/>
        <end position="407"/>
    </location>
</feature>
<feature type="region of interest" description="Disordered" evidence="4">
    <location>
        <begin position="444"/>
        <end position="464"/>
    </location>
</feature>
<dbReference type="InterPro" id="IPR000573">
    <property type="entry name" value="AconitaseA/IPMdHydase_ssu_swvl"/>
</dbReference>
<keyword evidence="2" id="KW-0408">Iron</keyword>
<keyword evidence="1" id="KW-0479">Metal-binding</keyword>